<evidence type="ECO:0000313" key="4">
    <source>
        <dbReference type="Proteomes" id="UP000008495"/>
    </source>
</evidence>
<gene>
    <name evidence="3" type="ORF">AUCHE_08_00210</name>
</gene>
<comment type="caution">
    <text evidence="3">The sequence shown here is derived from an EMBL/GenBank/DDBJ whole genome shotgun (WGS) entry which is preliminary data.</text>
</comment>
<evidence type="ECO:0008006" key="5">
    <source>
        <dbReference type="Google" id="ProtNLM"/>
    </source>
</evidence>
<dbReference type="STRING" id="100225.SAMN05421595_0289"/>
<sequence>MKFHRSGTALVGVLLCCSLSACVGGLPGSSEEPKEPAGATSSAPGQPAVDALLTQAGNAARSASSVRISGELSHEGEQMRLEVAGMVDGTNRKSSVKQKGQWVEVLTVGKKTWVKPLDQATATAMGLPVVVVGKYLEAPTTKSGEVEAMDARKLLEHFTSPGPEQISKAAATLTQGNEQGRSTWVVTQKVPDGEAKIVVSADGKGELLHVSSPALGTLSFSSWNAVPAFPAPTAGQIYQK</sequence>
<organism evidence="3 4">
    <name type="scientific">Austwickia chelonae NBRC 105200</name>
    <dbReference type="NCBI Taxonomy" id="1184607"/>
    <lineage>
        <taxon>Bacteria</taxon>
        <taxon>Bacillati</taxon>
        <taxon>Actinomycetota</taxon>
        <taxon>Actinomycetes</taxon>
        <taxon>Micrococcales</taxon>
        <taxon>Dermatophilaceae</taxon>
        <taxon>Austwickia</taxon>
    </lineage>
</organism>
<evidence type="ECO:0000256" key="1">
    <source>
        <dbReference type="SAM" id="MobiDB-lite"/>
    </source>
</evidence>
<keyword evidence="4" id="KW-1185">Reference proteome</keyword>
<feature type="signal peptide" evidence="2">
    <location>
        <begin position="1"/>
        <end position="23"/>
    </location>
</feature>
<dbReference type="PROSITE" id="PS51257">
    <property type="entry name" value="PROKAR_LIPOPROTEIN"/>
    <property type="match status" value="1"/>
</dbReference>
<dbReference type="AlphaFoldDB" id="K6W7H6"/>
<evidence type="ECO:0000256" key="2">
    <source>
        <dbReference type="SAM" id="SignalP"/>
    </source>
</evidence>
<dbReference type="eggNOG" id="ENOG5031YTA">
    <property type="taxonomic scope" value="Bacteria"/>
</dbReference>
<proteinExistence type="predicted"/>
<protein>
    <recommendedName>
        <fullName evidence="5">Lipoprotein</fullName>
    </recommendedName>
</protein>
<evidence type="ECO:0000313" key="3">
    <source>
        <dbReference type="EMBL" id="GAB77782.1"/>
    </source>
</evidence>
<accession>K6W7H6</accession>
<keyword evidence="2" id="KW-0732">Signal</keyword>
<feature type="region of interest" description="Disordered" evidence="1">
    <location>
        <begin position="27"/>
        <end position="46"/>
    </location>
</feature>
<dbReference type="Proteomes" id="UP000008495">
    <property type="component" value="Unassembled WGS sequence"/>
</dbReference>
<dbReference type="RefSeq" id="WP_006502534.1">
    <property type="nucleotide sequence ID" value="NZ_BAGZ01000008.1"/>
</dbReference>
<name>K6W7H6_9MICO</name>
<reference evidence="3 4" key="1">
    <citation type="submission" date="2012-08" db="EMBL/GenBank/DDBJ databases">
        <title>Whole genome shotgun sequence of Austwickia chelonae NBRC 105200.</title>
        <authorList>
            <person name="Yoshida I."/>
            <person name="Hosoyama A."/>
            <person name="Tsuchikane K."/>
            <person name="Katsumata H."/>
            <person name="Ando Y."/>
            <person name="Ohji S."/>
            <person name="Hamada M."/>
            <person name="Tamura T."/>
            <person name="Yamazoe A."/>
            <person name="Yamazaki S."/>
            <person name="Fujita N."/>
        </authorList>
    </citation>
    <scope>NUCLEOTIDE SEQUENCE [LARGE SCALE GENOMIC DNA]</scope>
    <source>
        <strain evidence="3 4">NBRC 105200</strain>
    </source>
</reference>
<feature type="chain" id="PRO_5039352042" description="Lipoprotein" evidence="2">
    <location>
        <begin position="24"/>
        <end position="240"/>
    </location>
</feature>
<dbReference type="OrthoDB" id="4964441at2"/>
<dbReference type="EMBL" id="BAGZ01000008">
    <property type="protein sequence ID" value="GAB77782.1"/>
    <property type="molecule type" value="Genomic_DNA"/>
</dbReference>